<dbReference type="eggNOG" id="COG0801">
    <property type="taxonomic scope" value="Bacteria"/>
</dbReference>
<keyword evidence="9" id="KW-0289">Folate biosynthesis</keyword>
<organism evidence="15 16">
    <name type="scientific">Mycetohabitans rhizoxinica (strain DSM 19002 / CIP 109453 / HKI 454)</name>
    <name type="common">Paraburkholderia rhizoxinica</name>
    <dbReference type="NCBI Taxonomy" id="882378"/>
    <lineage>
        <taxon>Bacteria</taxon>
        <taxon>Pseudomonadati</taxon>
        <taxon>Pseudomonadota</taxon>
        <taxon>Betaproteobacteria</taxon>
        <taxon>Burkholderiales</taxon>
        <taxon>Burkholderiaceae</taxon>
        <taxon>Mycetohabitans</taxon>
    </lineage>
</organism>
<dbReference type="UniPathway" id="UPA00077">
    <property type="reaction ID" value="UER00155"/>
</dbReference>
<evidence type="ECO:0000256" key="3">
    <source>
        <dbReference type="ARBA" id="ARBA00013253"/>
    </source>
</evidence>
<dbReference type="HOGENOM" id="CLU_097916_2_0_4"/>
<evidence type="ECO:0000256" key="6">
    <source>
        <dbReference type="ARBA" id="ARBA00022741"/>
    </source>
</evidence>
<dbReference type="NCBIfam" id="TIGR01498">
    <property type="entry name" value="folK"/>
    <property type="match status" value="1"/>
</dbReference>
<dbReference type="Pfam" id="PF01288">
    <property type="entry name" value="HPPK"/>
    <property type="match status" value="1"/>
</dbReference>
<dbReference type="GO" id="GO:0046656">
    <property type="term" value="P:folic acid biosynthetic process"/>
    <property type="evidence" value="ECO:0007669"/>
    <property type="project" value="UniProtKB-KW"/>
</dbReference>
<dbReference type="KEGG" id="brh:RBRH_01638"/>
<feature type="region of interest" description="Disordered" evidence="13">
    <location>
        <begin position="1"/>
        <end position="26"/>
    </location>
</feature>
<dbReference type="InterPro" id="IPR000550">
    <property type="entry name" value="Hppk"/>
</dbReference>
<evidence type="ECO:0000256" key="10">
    <source>
        <dbReference type="ARBA" id="ARBA00029409"/>
    </source>
</evidence>
<evidence type="ECO:0000256" key="9">
    <source>
        <dbReference type="ARBA" id="ARBA00022909"/>
    </source>
</evidence>
<feature type="domain" description="7,8-dihydro-6-hydroxymethylpterin-pyrophosphokinase" evidence="14">
    <location>
        <begin position="122"/>
        <end position="133"/>
    </location>
</feature>
<keyword evidence="8" id="KW-0067">ATP-binding</keyword>
<evidence type="ECO:0000256" key="4">
    <source>
        <dbReference type="ARBA" id="ARBA00016218"/>
    </source>
</evidence>
<dbReference type="AlphaFoldDB" id="E5AM97"/>
<dbReference type="GO" id="GO:0003848">
    <property type="term" value="F:2-amino-4-hydroxy-6-hydroxymethyldihydropteridine diphosphokinase activity"/>
    <property type="evidence" value="ECO:0007669"/>
    <property type="project" value="UniProtKB-EC"/>
</dbReference>
<dbReference type="EC" id="2.7.6.3" evidence="3"/>
<comment type="function">
    <text evidence="10">Catalyzes the transfer of pyrophosphate from adenosine triphosphate (ATP) to 6-hydroxymethyl-7,8-dihydropterin, an enzymatic step in folate biosynthesis pathway.</text>
</comment>
<dbReference type="GO" id="GO:0005524">
    <property type="term" value="F:ATP binding"/>
    <property type="evidence" value="ECO:0007669"/>
    <property type="project" value="UniProtKB-KW"/>
</dbReference>
<dbReference type="GO" id="GO:0046654">
    <property type="term" value="P:tetrahydrofolate biosynthetic process"/>
    <property type="evidence" value="ECO:0007669"/>
    <property type="project" value="UniProtKB-UniPathway"/>
</dbReference>
<feature type="compositionally biased region" description="Basic residues" evidence="13">
    <location>
        <begin position="1"/>
        <end position="10"/>
    </location>
</feature>
<dbReference type="Proteomes" id="UP000007437">
    <property type="component" value="Chromosome"/>
</dbReference>
<evidence type="ECO:0000256" key="5">
    <source>
        <dbReference type="ARBA" id="ARBA00022679"/>
    </source>
</evidence>
<evidence type="ECO:0000256" key="7">
    <source>
        <dbReference type="ARBA" id="ARBA00022777"/>
    </source>
</evidence>
<proteinExistence type="inferred from homology"/>
<name>E5AM97_MYCRK</name>
<dbReference type="PANTHER" id="PTHR43071">
    <property type="entry name" value="2-AMINO-4-HYDROXY-6-HYDROXYMETHYLDIHYDROPTERIDINE PYROPHOSPHOKINASE"/>
    <property type="match status" value="1"/>
</dbReference>
<keyword evidence="6" id="KW-0547">Nucleotide-binding</keyword>
<gene>
    <name evidence="15" type="ordered locus">RBRH_01638</name>
</gene>
<evidence type="ECO:0000256" key="12">
    <source>
        <dbReference type="ARBA" id="ARBA00033413"/>
    </source>
</evidence>
<dbReference type="GO" id="GO:0016301">
    <property type="term" value="F:kinase activity"/>
    <property type="evidence" value="ECO:0007669"/>
    <property type="project" value="UniProtKB-KW"/>
</dbReference>
<evidence type="ECO:0000256" key="11">
    <source>
        <dbReference type="ARBA" id="ARBA00029766"/>
    </source>
</evidence>
<dbReference type="EMBL" id="FR687359">
    <property type="protein sequence ID" value="CBW73974.1"/>
    <property type="molecule type" value="Genomic_DNA"/>
</dbReference>
<evidence type="ECO:0000256" key="8">
    <source>
        <dbReference type="ARBA" id="ARBA00022840"/>
    </source>
</evidence>
<keyword evidence="5 15" id="KW-0808">Transferase</keyword>
<keyword evidence="7 15" id="KW-0418">Kinase</keyword>
<evidence type="ECO:0000256" key="2">
    <source>
        <dbReference type="ARBA" id="ARBA00005810"/>
    </source>
</evidence>
<sequence>MPSRPRRRPMANHVATATPSGLRARRPSNAAGVDVMTVAYLGLGANLGDARQTLKDAVVCLAQQAPVTVLAKSSLYRTAPVDAGGDDFYNCVVKIDTTLAARQLLALCHGIEHHFGRERPYRNAPRTLDIDILLYGTVQLDEHDLTVPHPRLSERAFALVPLLELDAAIEIPALGRADRYLTGVVSQRIEKVDPCQCPFRRVAAAIVGGQSGPRR</sequence>
<comment type="pathway">
    <text evidence="1">Cofactor biosynthesis; tetrahydrofolate biosynthesis; 2-amino-4-hydroxy-6-hydroxymethyl-7,8-dihydropteridine diphosphate from 7,8-dihydroneopterin triphosphate: step 4/4.</text>
</comment>
<comment type="similarity">
    <text evidence="2">Belongs to the HPPK family.</text>
</comment>
<evidence type="ECO:0000313" key="16">
    <source>
        <dbReference type="Proteomes" id="UP000007437"/>
    </source>
</evidence>
<dbReference type="PANTHER" id="PTHR43071:SF1">
    <property type="entry name" value="2-AMINO-4-HYDROXY-6-HYDROXYMETHYLDIHYDROPTERIDINE PYROPHOSPHOKINASE"/>
    <property type="match status" value="1"/>
</dbReference>
<dbReference type="CDD" id="cd00483">
    <property type="entry name" value="HPPK"/>
    <property type="match status" value="1"/>
</dbReference>
<dbReference type="STRING" id="882378.RBRH_01638"/>
<accession>E5AM97</accession>
<dbReference type="InterPro" id="IPR035907">
    <property type="entry name" value="Hppk_sf"/>
</dbReference>
<protein>
    <recommendedName>
        <fullName evidence="4">2-amino-4-hydroxy-6-hydroxymethyldihydropteridine pyrophosphokinase</fullName>
        <ecNumber evidence="3">2.7.6.3</ecNumber>
    </recommendedName>
    <alternativeName>
        <fullName evidence="11">6-hydroxymethyl-7,8-dihydropterin pyrophosphokinase</fullName>
    </alternativeName>
    <alternativeName>
        <fullName evidence="12">7,8-dihydro-6-hydroxymethylpterin-pyrophosphokinase</fullName>
    </alternativeName>
</protein>
<evidence type="ECO:0000259" key="14">
    <source>
        <dbReference type="PROSITE" id="PS00794"/>
    </source>
</evidence>
<evidence type="ECO:0000313" key="15">
    <source>
        <dbReference type="EMBL" id="CBW73974.1"/>
    </source>
</evidence>
<evidence type="ECO:0000256" key="1">
    <source>
        <dbReference type="ARBA" id="ARBA00005051"/>
    </source>
</evidence>
<reference evidence="15 16" key="1">
    <citation type="journal article" date="2011" name="J. Bacteriol.">
        <title>Complete genome sequence of Burkholderia rhizoxinica, an endosymbiont of Rhizopus microsporus.</title>
        <authorList>
            <person name="Lackner G."/>
            <person name="Moebius N."/>
            <person name="Partida-Martinez L."/>
            <person name="Hertweck C."/>
        </authorList>
    </citation>
    <scope>NUCLEOTIDE SEQUENCE [LARGE SCALE GENOMIC DNA]</scope>
    <source>
        <strain evidence="16">DSM 19002 / CIP 109453 / HKI 454</strain>
    </source>
</reference>
<evidence type="ECO:0000256" key="13">
    <source>
        <dbReference type="SAM" id="MobiDB-lite"/>
    </source>
</evidence>
<dbReference type="Gene3D" id="3.30.70.560">
    <property type="entry name" value="7,8-Dihydro-6-hydroxymethylpterin-pyrophosphokinase HPPK"/>
    <property type="match status" value="1"/>
</dbReference>
<dbReference type="PROSITE" id="PS00794">
    <property type="entry name" value="HPPK"/>
    <property type="match status" value="1"/>
</dbReference>
<dbReference type="SUPFAM" id="SSF55083">
    <property type="entry name" value="6-hydroxymethyl-7,8-dihydropterin pyrophosphokinase, HPPK"/>
    <property type="match status" value="1"/>
</dbReference>